<sequence length="329" mass="35485">MVQKSCTKGELDDQRHSVTSHLFRIAKSFTATSLKIKEGIADIISARKIDDSSREELEDLLIRSDMGAEVSQRIVGALIGKRYTKDVSIKCVLTDISAQISEILSTVSKPFPTDFVHRPHVILVVGVNGVGKTAAIGKLSKKISDAGLKVMLAAGDTFRSAAVEQLKIWADRTSSDFVGSKIGSDAAALVYEAMKQAKMKNIDVLIIDTAGRIHNNVALMAEIGKIVRILKSLDNDAPHSVLQVLDATIGQNSLRQVEMFRDVAKVNGLIMTKLDGTARGGALVSIATKYHLPVYFIGVGEGIEDLAPFVAKDFADAIVGISCHDKEEV</sequence>
<dbReference type="NCBIfam" id="TIGR00064">
    <property type="entry name" value="ftsY"/>
    <property type="match status" value="1"/>
</dbReference>
<dbReference type="GO" id="GO:0003924">
    <property type="term" value="F:GTPase activity"/>
    <property type="evidence" value="ECO:0007669"/>
    <property type="project" value="UniProtKB-UniRule"/>
</dbReference>
<dbReference type="GO" id="GO:0005525">
    <property type="term" value="F:GTP binding"/>
    <property type="evidence" value="ECO:0007669"/>
    <property type="project" value="UniProtKB-UniRule"/>
</dbReference>
<evidence type="ECO:0000256" key="5">
    <source>
        <dbReference type="ARBA" id="ARBA00022801"/>
    </source>
</evidence>
<dbReference type="InterPro" id="IPR036225">
    <property type="entry name" value="SRP/SRP_N"/>
</dbReference>
<evidence type="ECO:0000256" key="2">
    <source>
        <dbReference type="ARBA" id="ARBA00022475"/>
    </source>
</evidence>
<keyword evidence="3 10" id="KW-0963">Cytoplasm</keyword>
<dbReference type="InterPro" id="IPR000897">
    <property type="entry name" value="SRP54_GTPase_dom"/>
</dbReference>
<dbReference type="InterPro" id="IPR042101">
    <property type="entry name" value="SRP54_N_sf"/>
</dbReference>
<organism evidence="12 13">
    <name type="scientific">Candidatus Liberibacter europaeus</name>
    <dbReference type="NCBI Taxonomy" id="744859"/>
    <lineage>
        <taxon>Bacteria</taxon>
        <taxon>Pseudomonadati</taxon>
        <taxon>Pseudomonadota</taxon>
        <taxon>Alphaproteobacteria</taxon>
        <taxon>Hyphomicrobiales</taxon>
        <taxon>Rhizobiaceae</taxon>
        <taxon>Liberibacter</taxon>
    </lineage>
</organism>
<evidence type="ECO:0000259" key="11">
    <source>
        <dbReference type="PROSITE" id="PS00300"/>
    </source>
</evidence>
<dbReference type="GO" id="GO:0005886">
    <property type="term" value="C:plasma membrane"/>
    <property type="evidence" value="ECO:0007669"/>
    <property type="project" value="UniProtKB-SubCell"/>
</dbReference>
<dbReference type="SMART" id="SM00962">
    <property type="entry name" value="SRP54"/>
    <property type="match status" value="1"/>
</dbReference>
<gene>
    <name evidence="10" type="primary">ftsY</name>
    <name evidence="12" type="ORF">C4617_01420</name>
</gene>
<dbReference type="GO" id="GO:0006614">
    <property type="term" value="P:SRP-dependent cotranslational protein targeting to membrane"/>
    <property type="evidence" value="ECO:0007669"/>
    <property type="project" value="InterPro"/>
</dbReference>
<evidence type="ECO:0000313" key="12">
    <source>
        <dbReference type="EMBL" id="PTL86830.1"/>
    </source>
</evidence>
<dbReference type="PANTHER" id="PTHR43134">
    <property type="entry name" value="SIGNAL RECOGNITION PARTICLE RECEPTOR SUBUNIT ALPHA"/>
    <property type="match status" value="1"/>
</dbReference>
<comment type="subunit">
    <text evidence="10">Part of the signal recognition particle protein translocation system, which is composed of SRP and FtsY. SRP is a ribonucleoprotein composed of Ffh and a 4.5S RNA molecule.</text>
</comment>
<dbReference type="PROSITE" id="PS00300">
    <property type="entry name" value="SRP54"/>
    <property type="match status" value="1"/>
</dbReference>
<proteinExistence type="inferred from homology"/>
<evidence type="ECO:0000256" key="1">
    <source>
        <dbReference type="ARBA" id="ARBA00004515"/>
    </source>
</evidence>
<evidence type="ECO:0000256" key="10">
    <source>
        <dbReference type="HAMAP-Rule" id="MF_00920"/>
    </source>
</evidence>
<keyword evidence="8 10" id="KW-0675">Receptor</keyword>
<dbReference type="SUPFAM" id="SSF52540">
    <property type="entry name" value="P-loop containing nucleoside triphosphate hydrolases"/>
    <property type="match status" value="1"/>
</dbReference>
<evidence type="ECO:0000256" key="7">
    <source>
        <dbReference type="ARBA" id="ARBA00023136"/>
    </source>
</evidence>
<dbReference type="InterPro" id="IPR003593">
    <property type="entry name" value="AAA+_ATPase"/>
</dbReference>
<comment type="subcellular location">
    <subcellularLocation>
        <location evidence="1">Cell inner membrane</location>
        <topology evidence="1">Peripheral membrane protein</topology>
        <orientation evidence="1">Cytoplasmic side</orientation>
    </subcellularLocation>
    <subcellularLocation>
        <location evidence="10">Cell membrane</location>
        <topology evidence="10">Peripheral membrane protein</topology>
        <orientation evidence="10">Cytoplasmic side</orientation>
    </subcellularLocation>
    <subcellularLocation>
        <location evidence="10">Cytoplasm</location>
    </subcellularLocation>
</comment>
<evidence type="ECO:0000256" key="9">
    <source>
        <dbReference type="ARBA" id="ARBA00048027"/>
    </source>
</evidence>
<evidence type="ECO:0000256" key="3">
    <source>
        <dbReference type="ARBA" id="ARBA00022490"/>
    </source>
</evidence>
<dbReference type="InterPro" id="IPR013822">
    <property type="entry name" value="Signal_recog_particl_SRP54_hlx"/>
</dbReference>
<evidence type="ECO:0000256" key="6">
    <source>
        <dbReference type="ARBA" id="ARBA00023134"/>
    </source>
</evidence>
<dbReference type="Gene3D" id="3.40.50.300">
    <property type="entry name" value="P-loop containing nucleotide triphosphate hydrolases"/>
    <property type="match status" value="1"/>
</dbReference>
<dbReference type="EC" id="3.6.5.4" evidence="10"/>
<dbReference type="PANTHER" id="PTHR43134:SF1">
    <property type="entry name" value="SIGNAL RECOGNITION PARTICLE RECEPTOR SUBUNIT ALPHA"/>
    <property type="match status" value="1"/>
</dbReference>
<evidence type="ECO:0000256" key="4">
    <source>
        <dbReference type="ARBA" id="ARBA00022741"/>
    </source>
</evidence>
<comment type="catalytic activity">
    <reaction evidence="9 10">
        <text>GTP + H2O = GDP + phosphate + H(+)</text>
        <dbReference type="Rhea" id="RHEA:19669"/>
        <dbReference type="ChEBI" id="CHEBI:15377"/>
        <dbReference type="ChEBI" id="CHEBI:15378"/>
        <dbReference type="ChEBI" id="CHEBI:37565"/>
        <dbReference type="ChEBI" id="CHEBI:43474"/>
        <dbReference type="ChEBI" id="CHEBI:58189"/>
        <dbReference type="EC" id="3.6.5.4"/>
    </reaction>
</comment>
<keyword evidence="4 10" id="KW-0547">Nucleotide-binding</keyword>
<comment type="caution">
    <text evidence="12">The sequence shown here is derived from an EMBL/GenBank/DDBJ whole genome shotgun (WGS) entry which is preliminary data.</text>
</comment>
<evidence type="ECO:0000313" key="13">
    <source>
        <dbReference type="Proteomes" id="UP000240811"/>
    </source>
</evidence>
<keyword evidence="5 10" id="KW-0378">Hydrolase</keyword>
<protein>
    <recommendedName>
        <fullName evidence="10">Signal recognition particle receptor FtsY</fullName>
        <shortName evidence="10">SRP receptor</shortName>
        <ecNumber evidence="10">3.6.5.4</ecNumber>
    </recommendedName>
</protein>
<comment type="function">
    <text evidence="10">Involved in targeting and insertion of nascent membrane proteins into the cytoplasmic membrane. Acts as a receptor for the complex formed by the signal recognition particle (SRP) and the ribosome-nascent chain (RNC). Interaction with SRP-RNC leads to the transfer of the RNC complex to the Sec translocase for insertion into the membrane, the hydrolysis of GTP by both Ffh and FtsY, and the dissociation of the SRP-FtsY complex into the individual components.</text>
</comment>
<dbReference type="Proteomes" id="UP000240811">
    <property type="component" value="Unassembled WGS sequence"/>
</dbReference>
<dbReference type="GO" id="GO:0005047">
    <property type="term" value="F:signal recognition particle binding"/>
    <property type="evidence" value="ECO:0007669"/>
    <property type="project" value="TreeGrafter"/>
</dbReference>
<feature type="domain" description="SRP54-type proteins GTP-binding" evidence="11">
    <location>
        <begin position="293"/>
        <end position="306"/>
    </location>
</feature>
<dbReference type="SUPFAM" id="SSF47364">
    <property type="entry name" value="Domain of the SRP/SRP receptor G-proteins"/>
    <property type="match status" value="1"/>
</dbReference>
<dbReference type="SMART" id="SM00382">
    <property type="entry name" value="AAA"/>
    <property type="match status" value="1"/>
</dbReference>
<dbReference type="FunFam" id="3.40.50.300:FF:000053">
    <property type="entry name" value="Signal recognition particle receptor FtsY"/>
    <property type="match status" value="1"/>
</dbReference>
<accession>A0A2T4VYI7</accession>
<feature type="binding site" evidence="10">
    <location>
        <begin position="272"/>
        <end position="275"/>
    </location>
    <ligand>
        <name>GTP</name>
        <dbReference type="ChEBI" id="CHEBI:37565"/>
    </ligand>
</feature>
<dbReference type="InterPro" id="IPR004390">
    <property type="entry name" value="SR_rcpt_FtsY"/>
</dbReference>
<keyword evidence="2 10" id="KW-1003">Cell membrane</keyword>
<dbReference type="InterPro" id="IPR027417">
    <property type="entry name" value="P-loop_NTPase"/>
</dbReference>
<dbReference type="Gene3D" id="1.20.120.140">
    <property type="entry name" value="Signal recognition particle SRP54, nucleotide-binding domain"/>
    <property type="match status" value="1"/>
</dbReference>
<dbReference type="EMBL" id="PSQJ01000002">
    <property type="protein sequence ID" value="PTL86830.1"/>
    <property type="molecule type" value="Genomic_DNA"/>
</dbReference>
<feature type="binding site" evidence="10">
    <location>
        <begin position="126"/>
        <end position="133"/>
    </location>
    <ligand>
        <name>GTP</name>
        <dbReference type="ChEBI" id="CHEBI:37565"/>
    </ligand>
</feature>
<dbReference type="GO" id="GO:0005737">
    <property type="term" value="C:cytoplasm"/>
    <property type="evidence" value="ECO:0007669"/>
    <property type="project" value="UniProtKB-SubCell"/>
</dbReference>
<keyword evidence="7 10" id="KW-0472">Membrane</keyword>
<dbReference type="Pfam" id="PF02881">
    <property type="entry name" value="SRP54_N"/>
    <property type="match status" value="1"/>
</dbReference>
<dbReference type="AlphaFoldDB" id="A0A2T4VYI7"/>
<comment type="similarity">
    <text evidence="10">Belongs to the GTP-binding SRP family. FtsY subfamily.</text>
</comment>
<feature type="binding site" evidence="10">
    <location>
        <begin position="208"/>
        <end position="212"/>
    </location>
    <ligand>
        <name>GTP</name>
        <dbReference type="ChEBI" id="CHEBI:37565"/>
    </ligand>
</feature>
<keyword evidence="6 10" id="KW-0342">GTP-binding</keyword>
<dbReference type="HAMAP" id="MF_00920">
    <property type="entry name" value="FtsY"/>
    <property type="match status" value="1"/>
</dbReference>
<reference evidence="13" key="1">
    <citation type="submission" date="2018-02" db="EMBL/GenBank/DDBJ databases">
        <title>Genome sequence of Candidatus Liberibacter europaeus.</title>
        <authorList>
            <person name="Frampton R.A."/>
            <person name="Thompson S.M."/>
            <person name="David C."/>
            <person name="Addison S.M."/>
            <person name="Smith G.R."/>
        </authorList>
    </citation>
    <scope>NUCLEOTIDE SEQUENCE [LARGE SCALE GENOMIC DNA]</scope>
</reference>
<name>A0A2T4VYI7_9HYPH</name>
<evidence type="ECO:0000256" key="8">
    <source>
        <dbReference type="ARBA" id="ARBA00023170"/>
    </source>
</evidence>
<dbReference type="Pfam" id="PF00448">
    <property type="entry name" value="SRP54"/>
    <property type="match status" value="1"/>
</dbReference>